<keyword evidence="10" id="KW-1185">Reference proteome</keyword>
<dbReference type="PROSITE" id="PS50850">
    <property type="entry name" value="MFS"/>
    <property type="match status" value="1"/>
</dbReference>
<comment type="caution">
    <text evidence="9">The sequence shown here is derived from an EMBL/GenBank/DDBJ whole genome shotgun (WGS) entry which is preliminary data.</text>
</comment>
<evidence type="ECO:0000256" key="5">
    <source>
        <dbReference type="ARBA" id="ARBA00023136"/>
    </source>
</evidence>
<accession>A0A8H5MMR9</accession>
<proteinExistence type="inferred from homology"/>
<dbReference type="InterPro" id="IPR050360">
    <property type="entry name" value="MFS_Sugar_Transporters"/>
</dbReference>
<evidence type="ECO:0000256" key="2">
    <source>
        <dbReference type="ARBA" id="ARBA00010992"/>
    </source>
</evidence>
<evidence type="ECO:0000256" key="3">
    <source>
        <dbReference type="ARBA" id="ARBA00022692"/>
    </source>
</evidence>
<dbReference type="PANTHER" id="PTHR48022:SF5">
    <property type="entry name" value="ALPHA-GLUCOSIDES PERMEASE MPH2-RELATED"/>
    <property type="match status" value="1"/>
</dbReference>
<sequence length="180" mass="19671">MEKTVSSHSVEHNEGLARHDTGDEKKNSNAMLGRSGSWEATLDEAQAANAHEHALTVRQALKSYPWAVVWSLVVSLSIIMEGYDTILIGSLYAYPTYARRFGEYQDATKTYQIPARWQSAMGSGPQAGAIVGAILNGFIIQRFGYRPAFFLGVVLMAAFVMVSFFGMSVELQAVGQILCG</sequence>
<evidence type="ECO:0000313" key="10">
    <source>
        <dbReference type="Proteomes" id="UP000522262"/>
    </source>
</evidence>
<comment type="subcellular location">
    <subcellularLocation>
        <location evidence="1">Membrane</location>
        <topology evidence="1">Multi-pass membrane protein</topology>
    </subcellularLocation>
</comment>
<dbReference type="InterPro" id="IPR036259">
    <property type="entry name" value="MFS_trans_sf"/>
</dbReference>
<keyword evidence="3 7" id="KW-0812">Transmembrane</keyword>
<feature type="compositionally biased region" description="Basic and acidic residues" evidence="6">
    <location>
        <begin position="1"/>
        <end position="27"/>
    </location>
</feature>
<feature type="domain" description="Major facilitator superfamily (MFS) profile" evidence="8">
    <location>
        <begin position="70"/>
        <end position="180"/>
    </location>
</feature>
<name>A0A8H5MMR9_9HYPO</name>
<protein>
    <submittedName>
        <fullName evidence="9">Alpha-glucoside transport</fullName>
    </submittedName>
</protein>
<dbReference type="Proteomes" id="UP000522262">
    <property type="component" value="Unassembled WGS sequence"/>
</dbReference>
<dbReference type="PANTHER" id="PTHR48022">
    <property type="entry name" value="PLASTIDIC GLUCOSE TRANSPORTER 4"/>
    <property type="match status" value="1"/>
</dbReference>
<evidence type="ECO:0000256" key="1">
    <source>
        <dbReference type="ARBA" id="ARBA00004141"/>
    </source>
</evidence>
<dbReference type="Pfam" id="PF00083">
    <property type="entry name" value="Sugar_tr"/>
    <property type="match status" value="1"/>
</dbReference>
<keyword evidence="4 7" id="KW-1133">Transmembrane helix</keyword>
<dbReference type="AlphaFoldDB" id="A0A8H5MMR9"/>
<dbReference type="InterPro" id="IPR020846">
    <property type="entry name" value="MFS_dom"/>
</dbReference>
<dbReference type="SUPFAM" id="SSF103473">
    <property type="entry name" value="MFS general substrate transporter"/>
    <property type="match status" value="1"/>
</dbReference>
<reference evidence="9 10" key="1">
    <citation type="submission" date="2020-05" db="EMBL/GenBank/DDBJ databases">
        <title>Identification and distribution of gene clusters putatively required for synthesis of sphingolipid metabolism inhibitors in phylogenetically diverse species of the filamentous fungus Fusarium.</title>
        <authorList>
            <person name="Kim H.-S."/>
            <person name="Busman M."/>
            <person name="Brown D.W."/>
            <person name="Divon H."/>
            <person name="Uhlig S."/>
            <person name="Proctor R.H."/>
        </authorList>
    </citation>
    <scope>NUCLEOTIDE SEQUENCE [LARGE SCALE GENOMIC DNA]</scope>
    <source>
        <strain evidence="9 10">NRRL 53147</strain>
    </source>
</reference>
<feature type="transmembrane region" description="Helical" evidence="7">
    <location>
        <begin position="148"/>
        <end position="167"/>
    </location>
</feature>
<feature type="transmembrane region" description="Helical" evidence="7">
    <location>
        <begin position="67"/>
        <end position="94"/>
    </location>
</feature>
<feature type="non-terminal residue" evidence="9">
    <location>
        <position position="180"/>
    </location>
</feature>
<evidence type="ECO:0000256" key="7">
    <source>
        <dbReference type="SAM" id="Phobius"/>
    </source>
</evidence>
<keyword evidence="5 7" id="KW-0472">Membrane</keyword>
<gene>
    <name evidence="9" type="ORF">FMEXI_10627</name>
</gene>
<dbReference type="EMBL" id="JAAOAM010000269">
    <property type="protein sequence ID" value="KAF5535791.1"/>
    <property type="molecule type" value="Genomic_DNA"/>
</dbReference>
<feature type="region of interest" description="Disordered" evidence="6">
    <location>
        <begin position="1"/>
        <end position="30"/>
    </location>
</feature>
<organism evidence="9 10">
    <name type="scientific">Fusarium mexicanum</name>
    <dbReference type="NCBI Taxonomy" id="751941"/>
    <lineage>
        <taxon>Eukaryota</taxon>
        <taxon>Fungi</taxon>
        <taxon>Dikarya</taxon>
        <taxon>Ascomycota</taxon>
        <taxon>Pezizomycotina</taxon>
        <taxon>Sordariomycetes</taxon>
        <taxon>Hypocreomycetidae</taxon>
        <taxon>Hypocreales</taxon>
        <taxon>Nectriaceae</taxon>
        <taxon>Fusarium</taxon>
        <taxon>Fusarium fujikuroi species complex</taxon>
    </lineage>
</organism>
<dbReference type="Gene3D" id="1.20.1250.20">
    <property type="entry name" value="MFS general substrate transporter like domains"/>
    <property type="match status" value="1"/>
</dbReference>
<dbReference type="InterPro" id="IPR005828">
    <property type="entry name" value="MFS_sugar_transport-like"/>
</dbReference>
<dbReference type="GO" id="GO:0016020">
    <property type="term" value="C:membrane"/>
    <property type="evidence" value="ECO:0007669"/>
    <property type="project" value="UniProtKB-SubCell"/>
</dbReference>
<evidence type="ECO:0000256" key="4">
    <source>
        <dbReference type="ARBA" id="ARBA00022989"/>
    </source>
</evidence>
<evidence type="ECO:0000256" key="6">
    <source>
        <dbReference type="SAM" id="MobiDB-lite"/>
    </source>
</evidence>
<evidence type="ECO:0000313" key="9">
    <source>
        <dbReference type="EMBL" id="KAF5535791.1"/>
    </source>
</evidence>
<comment type="similarity">
    <text evidence="2">Belongs to the major facilitator superfamily. Sugar transporter (TC 2.A.1.1) family.</text>
</comment>
<dbReference type="GO" id="GO:0005351">
    <property type="term" value="F:carbohydrate:proton symporter activity"/>
    <property type="evidence" value="ECO:0007669"/>
    <property type="project" value="TreeGrafter"/>
</dbReference>
<evidence type="ECO:0000259" key="8">
    <source>
        <dbReference type="PROSITE" id="PS50850"/>
    </source>
</evidence>